<dbReference type="PANTHER" id="PTHR43162">
    <property type="match status" value="1"/>
</dbReference>
<protein>
    <submittedName>
        <fullName evidence="2">NAD-dependent epimerase/dehydratase family protein</fullName>
    </submittedName>
</protein>
<dbReference type="EMBL" id="BAABAU010000004">
    <property type="protein sequence ID" value="GAA4267581.1"/>
    <property type="molecule type" value="Genomic_DNA"/>
</dbReference>
<dbReference type="InterPro" id="IPR051604">
    <property type="entry name" value="Ergot_Alk_Oxidoreductase"/>
</dbReference>
<dbReference type="RefSeq" id="WP_344797977.1">
    <property type="nucleotide sequence ID" value="NZ_BAABAU010000004.1"/>
</dbReference>
<evidence type="ECO:0000313" key="2">
    <source>
        <dbReference type="EMBL" id="GAA4267581.1"/>
    </source>
</evidence>
<evidence type="ECO:0000313" key="3">
    <source>
        <dbReference type="Proteomes" id="UP001501594"/>
    </source>
</evidence>
<dbReference type="InterPro" id="IPR001509">
    <property type="entry name" value="Epimerase_deHydtase"/>
</dbReference>
<sequence length="283" mass="29263">MTGVRRVLVTGGTGTTGSRVARLLVAQGVTPVVASRSGGGGGSGAETAAFDWSDEASTIRVLEQSRPDAVYLVAPARDPEPVDAMRPLLAAARGLGVRRAVLLGAKPVSAGDPGLGAVYDVVRDSFDEAVILRPTWFQQDFVAAHYLAAMVREGVLRTASLSGRIAYIDADDVAAVAAAALTAEVPLAGELLLTGPEALSGEETAAILSRELGRRIDAEHVSETALSDALARTLPPALAAALAHADATYTDTEPTDVVERITGRLPLSLARFVHEAHSSGVLD</sequence>
<dbReference type="Pfam" id="PF01370">
    <property type="entry name" value="Epimerase"/>
    <property type="match status" value="1"/>
</dbReference>
<dbReference type="PANTHER" id="PTHR43162:SF1">
    <property type="entry name" value="PRESTALK A DIFFERENTIATION PROTEIN A"/>
    <property type="match status" value="1"/>
</dbReference>
<dbReference type="Proteomes" id="UP001501594">
    <property type="component" value="Unassembled WGS sequence"/>
</dbReference>
<gene>
    <name evidence="2" type="ORF">GCM10022256_31930</name>
</gene>
<feature type="domain" description="NAD-dependent epimerase/dehydratase" evidence="1">
    <location>
        <begin position="7"/>
        <end position="75"/>
    </location>
</feature>
<organism evidence="2 3">
    <name type="scientific">Frondihabitans peucedani</name>
    <dbReference type="NCBI Taxonomy" id="598626"/>
    <lineage>
        <taxon>Bacteria</taxon>
        <taxon>Bacillati</taxon>
        <taxon>Actinomycetota</taxon>
        <taxon>Actinomycetes</taxon>
        <taxon>Micrococcales</taxon>
        <taxon>Microbacteriaceae</taxon>
        <taxon>Frondihabitans</taxon>
    </lineage>
</organism>
<comment type="caution">
    <text evidence="2">The sequence shown here is derived from an EMBL/GenBank/DDBJ whole genome shotgun (WGS) entry which is preliminary data.</text>
</comment>
<dbReference type="Gene3D" id="3.40.50.720">
    <property type="entry name" value="NAD(P)-binding Rossmann-like Domain"/>
    <property type="match status" value="1"/>
</dbReference>
<proteinExistence type="predicted"/>
<dbReference type="Gene3D" id="3.90.25.10">
    <property type="entry name" value="UDP-galactose 4-epimerase, domain 1"/>
    <property type="match status" value="1"/>
</dbReference>
<accession>A0ABP8E694</accession>
<name>A0ABP8E694_9MICO</name>
<dbReference type="SUPFAM" id="SSF51735">
    <property type="entry name" value="NAD(P)-binding Rossmann-fold domains"/>
    <property type="match status" value="1"/>
</dbReference>
<evidence type="ECO:0000259" key="1">
    <source>
        <dbReference type="Pfam" id="PF01370"/>
    </source>
</evidence>
<reference evidence="3" key="1">
    <citation type="journal article" date="2019" name="Int. J. Syst. Evol. Microbiol.">
        <title>The Global Catalogue of Microorganisms (GCM) 10K type strain sequencing project: providing services to taxonomists for standard genome sequencing and annotation.</title>
        <authorList>
            <consortium name="The Broad Institute Genomics Platform"/>
            <consortium name="The Broad Institute Genome Sequencing Center for Infectious Disease"/>
            <person name="Wu L."/>
            <person name="Ma J."/>
        </authorList>
    </citation>
    <scope>NUCLEOTIDE SEQUENCE [LARGE SCALE GENOMIC DNA]</scope>
    <source>
        <strain evidence="3">JCM 17442</strain>
    </source>
</reference>
<dbReference type="InterPro" id="IPR036291">
    <property type="entry name" value="NAD(P)-bd_dom_sf"/>
</dbReference>
<keyword evidence="3" id="KW-1185">Reference proteome</keyword>